<accession>A0ABX7X7H4</accession>
<protein>
    <submittedName>
        <fullName evidence="1">DUF4276 family protein</fullName>
    </submittedName>
</protein>
<dbReference type="EMBL" id="CP072800">
    <property type="protein sequence ID" value="QTR50928.1"/>
    <property type="molecule type" value="Genomic_DNA"/>
</dbReference>
<dbReference type="InterPro" id="IPR025455">
    <property type="entry name" value="DUF4276"/>
</dbReference>
<sequence length="222" mass="24747">MIRVHIICEGQTEEMFVNEVLAESFAVQGVYLIPSLIGKPGHKGGNFRFERLLTDVRVRLLEDARAYCTTFFDFYGLPADFPGKNEAMQYTLNADKAHCITQAMTARLQALLGAEAMRRFIPYVQMYEFEGLLFSDTSGLAQGINQPALADDFEAIRLAFASPEMINDSPETAPSKRLLAMFEAYDKPLHGSLAALEIGLGSIRRECPLFNAWLERLGQLAA</sequence>
<dbReference type="Pfam" id="PF14103">
    <property type="entry name" value="DUF4276"/>
    <property type="match status" value="1"/>
</dbReference>
<reference evidence="1 2" key="1">
    <citation type="submission" date="2021-04" db="EMBL/GenBank/DDBJ databases">
        <title>Genomics, taxonomy and metabolism of representatives of sulfur bacteria of the genus Thiothrix: Thiothrix fructosivorans QT, Thiothrix unzii A1T and three new species, Thiothrix subterranea sp. nov., Thiothrix litoralis sp. nov. and 'Candidatus Thiothrix anitrata' sp. nov.</title>
        <authorList>
            <person name="Ravin N.V."/>
            <person name="Smolyakov D."/>
            <person name="Rudenko T.S."/>
            <person name="Mardanov A.V."/>
            <person name="Beletsky A.V."/>
            <person name="Markov N.D."/>
            <person name="Fomenkov A.I."/>
            <person name="Roberts R.J."/>
            <person name="Karnachuk O.V."/>
            <person name="Novikov A."/>
            <person name="Grabovich M.Y."/>
        </authorList>
    </citation>
    <scope>NUCLEOTIDE SEQUENCE [LARGE SCALE GENOMIC DNA]</scope>
    <source>
        <strain evidence="1 2">A52</strain>
    </source>
</reference>
<proteinExistence type="predicted"/>
<evidence type="ECO:0000313" key="2">
    <source>
        <dbReference type="Proteomes" id="UP000672027"/>
    </source>
</evidence>
<evidence type="ECO:0000313" key="1">
    <source>
        <dbReference type="EMBL" id="QTR50928.1"/>
    </source>
</evidence>
<dbReference type="Proteomes" id="UP000672027">
    <property type="component" value="Chromosome"/>
</dbReference>
<name>A0ABX7X7H4_9GAMM</name>
<dbReference type="RefSeq" id="WP_210228894.1">
    <property type="nucleotide sequence ID" value="NZ_CP072800.1"/>
</dbReference>
<gene>
    <name evidence="1" type="ORF">J8380_05005</name>
</gene>
<keyword evidence="2" id="KW-1185">Reference proteome</keyword>
<organism evidence="1 2">
    <name type="scientific">Candidatus Thiothrix anitrata</name>
    <dbReference type="NCBI Taxonomy" id="2823902"/>
    <lineage>
        <taxon>Bacteria</taxon>
        <taxon>Pseudomonadati</taxon>
        <taxon>Pseudomonadota</taxon>
        <taxon>Gammaproteobacteria</taxon>
        <taxon>Thiotrichales</taxon>
        <taxon>Thiotrichaceae</taxon>
        <taxon>Thiothrix</taxon>
    </lineage>
</organism>